<accession>A0A9P7G3H6</accession>
<feature type="transmembrane region" description="Helical" evidence="5">
    <location>
        <begin position="95"/>
        <end position="117"/>
    </location>
</feature>
<dbReference type="OrthoDB" id="5376138at2759"/>
<evidence type="ECO:0000256" key="3">
    <source>
        <dbReference type="ARBA" id="ARBA00022989"/>
    </source>
</evidence>
<feature type="transmembrane region" description="Helical" evidence="5">
    <location>
        <begin position="64"/>
        <end position="88"/>
    </location>
</feature>
<dbReference type="Proteomes" id="UP000775547">
    <property type="component" value="Unassembled WGS sequence"/>
</dbReference>
<dbReference type="SUPFAM" id="SSF103473">
    <property type="entry name" value="MFS general substrate transporter"/>
    <property type="match status" value="1"/>
</dbReference>
<comment type="caution">
    <text evidence="6">The sequence shown here is derived from an EMBL/GenBank/DDBJ whole genome shotgun (WGS) entry which is preliminary data.</text>
</comment>
<evidence type="ECO:0000313" key="7">
    <source>
        <dbReference type="Proteomes" id="UP000775547"/>
    </source>
</evidence>
<dbReference type="GO" id="GO:0005886">
    <property type="term" value="C:plasma membrane"/>
    <property type="evidence" value="ECO:0007669"/>
    <property type="project" value="TreeGrafter"/>
</dbReference>
<dbReference type="PANTHER" id="PTHR23502:SF134">
    <property type="entry name" value="MAJOR FACILITATOR SUPERFAMILY (MFS) PROFILE DOMAIN-CONTAINING PROTEIN-RELATED"/>
    <property type="match status" value="1"/>
</dbReference>
<keyword evidence="3 5" id="KW-1133">Transmembrane helix</keyword>
<reference evidence="6" key="2">
    <citation type="submission" date="2021-10" db="EMBL/GenBank/DDBJ databases">
        <title>Phylogenomics reveals ancestral predisposition of the termite-cultivated fungus Termitomyces towards a domesticated lifestyle.</title>
        <authorList>
            <person name="Auxier B."/>
            <person name="Grum-Grzhimaylo A."/>
            <person name="Cardenas M.E."/>
            <person name="Lodge J.D."/>
            <person name="Laessoe T."/>
            <person name="Pedersen O."/>
            <person name="Smith M.E."/>
            <person name="Kuyper T.W."/>
            <person name="Franco-Molano E.A."/>
            <person name="Baroni T.J."/>
            <person name="Aanen D.K."/>
        </authorList>
    </citation>
    <scope>NUCLEOTIDE SEQUENCE</scope>
    <source>
        <strain evidence="6">AP01</strain>
        <tissue evidence="6">Mycelium</tissue>
    </source>
</reference>
<keyword evidence="7" id="KW-1185">Reference proteome</keyword>
<gene>
    <name evidence="6" type="ORF">DXG03_001015</name>
</gene>
<organism evidence="6 7">
    <name type="scientific">Asterophora parasitica</name>
    <dbReference type="NCBI Taxonomy" id="117018"/>
    <lineage>
        <taxon>Eukaryota</taxon>
        <taxon>Fungi</taxon>
        <taxon>Dikarya</taxon>
        <taxon>Basidiomycota</taxon>
        <taxon>Agaricomycotina</taxon>
        <taxon>Agaricomycetes</taxon>
        <taxon>Agaricomycetidae</taxon>
        <taxon>Agaricales</taxon>
        <taxon>Tricholomatineae</taxon>
        <taxon>Lyophyllaceae</taxon>
        <taxon>Asterophora</taxon>
    </lineage>
</organism>
<evidence type="ECO:0000313" key="6">
    <source>
        <dbReference type="EMBL" id="KAG5643367.1"/>
    </source>
</evidence>
<feature type="transmembrane region" description="Helical" evidence="5">
    <location>
        <begin position="129"/>
        <end position="150"/>
    </location>
</feature>
<dbReference type="InterPro" id="IPR036259">
    <property type="entry name" value="MFS_trans_sf"/>
</dbReference>
<sequence length="154" mass="17123">MPPVSRIGSLIAFSLSMYQETLYQKSVAKRGPEARLHVACFAAILFPVGMFIFAWSSFAHVHWIVQAIGIVVFICAAFIIYLAVFSYLADCYGPFASSALAGQSLARNIAATAFPLFTNQMFKTLDYKWANTLFGCIAVLMIPIPFVRIIRIRN</sequence>
<comment type="subcellular location">
    <subcellularLocation>
        <location evidence="1">Membrane</location>
        <topology evidence="1">Multi-pass membrane protein</topology>
    </subcellularLocation>
</comment>
<dbReference type="Gene3D" id="1.20.1250.20">
    <property type="entry name" value="MFS general substrate transporter like domains"/>
    <property type="match status" value="1"/>
</dbReference>
<evidence type="ECO:0000256" key="5">
    <source>
        <dbReference type="SAM" id="Phobius"/>
    </source>
</evidence>
<dbReference type="PANTHER" id="PTHR23502">
    <property type="entry name" value="MAJOR FACILITATOR SUPERFAMILY"/>
    <property type="match status" value="1"/>
</dbReference>
<dbReference type="GO" id="GO:0022857">
    <property type="term" value="F:transmembrane transporter activity"/>
    <property type="evidence" value="ECO:0007669"/>
    <property type="project" value="TreeGrafter"/>
</dbReference>
<evidence type="ECO:0000256" key="4">
    <source>
        <dbReference type="ARBA" id="ARBA00023136"/>
    </source>
</evidence>
<protein>
    <submittedName>
        <fullName evidence="6">Uncharacterized protein</fullName>
    </submittedName>
</protein>
<feature type="transmembrane region" description="Helical" evidence="5">
    <location>
        <begin position="36"/>
        <end position="58"/>
    </location>
</feature>
<keyword evidence="2 5" id="KW-0812">Transmembrane</keyword>
<name>A0A9P7G3H6_9AGAR</name>
<dbReference type="AlphaFoldDB" id="A0A9P7G3H6"/>
<evidence type="ECO:0000256" key="2">
    <source>
        <dbReference type="ARBA" id="ARBA00022692"/>
    </source>
</evidence>
<dbReference type="EMBL" id="JABCKV010000117">
    <property type="protein sequence ID" value="KAG5643367.1"/>
    <property type="molecule type" value="Genomic_DNA"/>
</dbReference>
<evidence type="ECO:0000256" key="1">
    <source>
        <dbReference type="ARBA" id="ARBA00004141"/>
    </source>
</evidence>
<proteinExistence type="predicted"/>
<reference evidence="6" key="1">
    <citation type="submission" date="2020-07" db="EMBL/GenBank/DDBJ databases">
        <authorList>
            <person name="Nieuwenhuis M."/>
            <person name="Van De Peppel L.J.J."/>
        </authorList>
    </citation>
    <scope>NUCLEOTIDE SEQUENCE</scope>
    <source>
        <strain evidence="6">AP01</strain>
        <tissue evidence="6">Mycelium</tissue>
    </source>
</reference>
<keyword evidence="4 5" id="KW-0472">Membrane</keyword>